<evidence type="ECO:0000256" key="1">
    <source>
        <dbReference type="ARBA" id="ARBA00009175"/>
    </source>
</evidence>
<dbReference type="PIRSF" id="PIRSF004846">
    <property type="entry name" value="ModA"/>
    <property type="match status" value="1"/>
</dbReference>
<dbReference type="SUPFAM" id="SSF53850">
    <property type="entry name" value="Periplasmic binding protein-like II"/>
    <property type="match status" value="1"/>
</dbReference>
<protein>
    <submittedName>
        <fullName evidence="5">Molybdate ABC transporter substrate-binding protein</fullName>
    </submittedName>
</protein>
<sequence>MTKTFSATLRWICLALLLPLIAACGSPTGPAKGPTVLAAASLQESLEEAAKAWAAQGHPAPVLSFAGSSALARQVEQGAPADVFISADQEWMDYLAGKNLIQPTTRIDLLTNRIVLIAPKGAAVRGLDALGEGKLALADPEAVPAGRYAKASLESLGEWQGVENKVVPAENVRAALALVERGEAQLGIVYATDAKASDKVEVVREFPASSHPPIRYPAALLAGSDNPEGKAFLEFLSSAEANKIFASHGFGIAE</sequence>
<evidence type="ECO:0000256" key="4">
    <source>
        <dbReference type="SAM" id="SignalP"/>
    </source>
</evidence>
<dbReference type="RefSeq" id="WP_214537423.1">
    <property type="nucleotide sequence ID" value="NZ_JAHFVK010000002.1"/>
</dbReference>
<dbReference type="Gene3D" id="3.40.190.10">
    <property type="entry name" value="Periplasmic binding protein-like II"/>
    <property type="match status" value="2"/>
</dbReference>
<dbReference type="InterPro" id="IPR050682">
    <property type="entry name" value="ModA/WtpA"/>
</dbReference>
<dbReference type="NCBIfam" id="TIGR01256">
    <property type="entry name" value="modA"/>
    <property type="match status" value="1"/>
</dbReference>
<dbReference type="EMBL" id="JAHFVK010000002">
    <property type="protein sequence ID" value="MBT2135749.1"/>
    <property type="molecule type" value="Genomic_DNA"/>
</dbReference>
<dbReference type="PANTHER" id="PTHR30632:SF17">
    <property type="entry name" value="MOLYBDATE-BINDING PROTEIN MODA"/>
    <property type="match status" value="1"/>
</dbReference>
<keyword evidence="3 4" id="KW-0732">Signal</keyword>
<dbReference type="InterPro" id="IPR005950">
    <property type="entry name" value="ModA"/>
</dbReference>
<dbReference type="PANTHER" id="PTHR30632">
    <property type="entry name" value="MOLYBDATE-BINDING PERIPLASMIC PROTEIN"/>
    <property type="match status" value="1"/>
</dbReference>
<dbReference type="CDD" id="cd13536">
    <property type="entry name" value="PBP2_EcModA"/>
    <property type="match status" value="1"/>
</dbReference>
<evidence type="ECO:0000313" key="5">
    <source>
        <dbReference type="EMBL" id="MBT2135749.1"/>
    </source>
</evidence>
<name>A0ABS5W7X0_9SPHN</name>
<keyword evidence="6" id="KW-1185">Reference proteome</keyword>
<evidence type="ECO:0000313" key="6">
    <source>
        <dbReference type="Proteomes" id="UP000811255"/>
    </source>
</evidence>
<dbReference type="PROSITE" id="PS51257">
    <property type="entry name" value="PROKAR_LIPOPROTEIN"/>
    <property type="match status" value="1"/>
</dbReference>
<accession>A0ABS5W7X0</accession>
<evidence type="ECO:0000256" key="3">
    <source>
        <dbReference type="ARBA" id="ARBA00022729"/>
    </source>
</evidence>
<feature type="signal peptide" evidence="4">
    <location>
        <begin position="1"/>
        <end position="22"/>
    </location>
</feature>
<dbReference type="Pfam" id="PF13531">
    <property type="entry name" value="SBP_bac_11"/>
    <property type="match status" value="1"/>
</dbReference>
<gene>
    <name evidence="5" type="primary">modA</name>
    <name evidence="5" type="ORF">KK137_15530</name>
</gene>
<reference evidence="5 6" key="1">
    <citation type="submission" date="2021-05" db="EMBL/GenBank/DDBJ databases">
        <title>Croceibacterium sp. LX-88 genome sequence.</title>
        <authorList>
            <person name="Luo X."/>
        </authorList>
    </citation>
    <scope>NUCLEOTIDE SEQUENCE [LARGE SCALE GENOMIC DNA]</scope>
    <source>
        <strain evidence="5 6">LX-88</strain>
    </source>
</reference>
<keyword evidence="2" id="KW-0479">Metal-binding</keyword>
<comment type="similarity">
    <text evidence="1">Belongs to the bacterial solute-binding protein ModA family.</text>
</comment>
<feature type="chain" id="PRO_5046622146" evidence="4">
    <location>
        <begin position="23"/>
        <end position="254"/>
    </location>
</feature>
<evidence type="ECO:0000256" key="2">
    <source>
        <dbReference type="ARBA" id="ARBA00022723"/>
    </source>
</evidence>
<organism evidence="5 6">
    <name type="scientific">Croceibacterium selenioxidans</name>
    <dbReference type="NCBI Taxonomy" id="2838833"/>
    <lineage>
        <taxon>Bacteria</taxon>
        <taxon>Pseudomonadati</taxon>
        <taxon>Pseudomonadota</taxon>
        <taxon>Alphaproteobacteria</taxon>
        <taxon>Sphingomonadales</taxon>
        <taxon>Erythrobacteraceae</taxon>
        <taxon>Croceibacterium</taxon>
    </lineage>
</organism>
<dbReference type="Proteomes" id="UP000811255">
    <property type="component" value="Unassembled WGS sequence"/>
</dbReference>
<comment type="caution">
    <text evidence="5">The sequence shown here is derived from an EMBL/GenBank/DDBJ whole genome shotgun (WGS) entry which is preliminary data.</text>
</comment>
<proteinExistence type="inferred from homology"/>